<protein>
    <submittedName>
        <fullName evidence="4">Pericentriolar material 1</fullName>
    </submittedName>
</protein>
<proteinExistence type="predicted"/>
<gene>
    <name evidence="4" type="primary">PCM1</name>
    <name evidence="4" type="synonym">LOC109901125</name>
</gene>
<feature type="compositionally biased region" description="Basic residues" evidence="2">
    <location>
        <begin position="1293"/>
        <end position="1307"/>
    </location>
</feature>
<feature type="coiled-coil region" evidence="1">
    <location>
        <begin position="290"/>
        <end position="323"/>
    </location>
</feature>
<feature type="compositionally biased region" description="Acidic residues" evidence="2">
    <location>
        <begin position="912"/>
        <end position="939"/>
    </location>
</feature>
<dbReference type="GO" id="GO:0034451">
    <property type="term" value="C:centriolar satellite"/>
    <property type="evidence" value="ECO:0007669"/>
    <property type="project" value="TreeGrafter"/>
</dbReference>
<dbReference type="GO" id="GO:0071539">
    <property type="term" value="P:protein localization to centrosome"/>
    <property type="evidence" value="ECO:0007669"/>
    <property type="project" value="InterPro"/>
</dbReference>
<feature type="region of interest" description="Disordered" evidence="2">
    <location>
        <begin position="1697"/>
        <end position="1797"/>
    </location>
</feature>
<accession>A0A8C7HHU3</accession>
<sequence>MATGGSPFDDCADEQELHNWTVTNGSSLEDRLNNMDWGIQQKKANRSTEKNRKKFSAGGVAESRLTNDISPESTPGTGRRRTNTPHTFPHVKYTTQMSVPDQAELERLRQRINFTDLDERSVGSDSQGRVTAANNQRELAAENKKPFKFLPLHVNTNKSREAPSASAPATPSVAATAKKQSPGLGFRDAFTPSQPSNDTPRLGRGAERGLLPPREDGRGELSIDSSQVVSKLVQIREYIGKASSMRDDLVEKKDIPANVERLTHLIAHLKEQERSYLRFLQKMLGRVAGRSEQKEELENLRKQHELLKKMLEQQEQLRALQGRQAALLTMQHSSQHASHTMADTVPTETTGSVSGLSITSELNDELNDLIQRFHNQLHDSQAAVPDNRRQAASLSLSREVCRSRSSQPSPPPRSAASSFLRPPPLTSLTSITLTSASAASAKLTKLQELQDKKQTMDKILQELHSLRDQTLNNNSCKLWFVSRKLSQTRIDRVGCPGAQLSKEDKRKLKEVHKRLNELRELVQYYEQTSDMMVDTVNENVKEEEEVETEEDGSMLETMFDSEQENRRPPITNIRNPQHSGNWTEMNSMTNGRGGGSTNNHADGRLNTECEINNRSAAANLRSLNIPSAIECQYNRPYNQVNDDDDDNALEDEEVRGARGRDSEGSGSSRRSSLGNDDADFAHKVHRLQTAKQKLRQLQELVAMVQSDDTDATTANEDEGLHQQPNNTRGAAAVVCLREKLYEEKLRQQQQELQQLHEERQRLMEIQDQIQDLQWACPDLQSSVSSSTVSQQALMRKVPAAASTPAPAPAAAPKANASPTATLKPTAQAAANASVTDNELWCEMRRHQILREELRQRRKHLESLMAEHQRRSGLSDSPYRMEDPEGHAAAATQPLSREERTMATWGGSTPCQLDEDCYPSELGAEEEEEEEDDDEEEDGAESSSSDDLHCYSTRKQRSYSNRKTLASGRASPRSRGKQQQQAHGGVSIGGARRQENLRWAAELSFQEGSGLASRHWQEQVGTLQRQLDFSTSMCQTLLQDQQTLSYMLQTLLTGPHNALPNNLSSPQVHLVMHQLSQCYTQLAWQQNNVERLRLVLSDLLRQQQQQLSSSSGQQPQNQGSTSRDSGSACPPLSPTSLFLPFTTSMPPSVNQALNLPPGLAGFSPFSSDNQQQQQLDPNTSEYLSFPPPLQRSPLNTVDKRCAYTSISLTDQNNRGHESGWLNVSQPPAPINESPSPLPYRGANIPRPQAFDQASQESFSSMPDPADPTTVTKTFRAGRKVSAQACLASRDKTPNSKRRTRRAKGHHKNMGVESDSVSSTADFVQERAPQPHRQRDQNQSLLDKLTQEKLDSKTKTGNKPNDLSSAYAWRTPFLSNRIACTEVPGASSDFSLFEALRETIYSEVATLISQNESRPHFLIELFHELQLLNTDYLRQRALYSLQDIVTRHLTDKSAAEDQASLGPVAWAAGSQSELTPSESLATSDGDVSEKNIRVIKHHDPSKRRNDAESVDNESTLSTTSNLEPFANDDLGNTVIHLDKALARMREYERMKLKAELSPNTTAATASEASGVSIPTSGSKCDVHCPQIDTQQLDRQIKAIMTEVIPFLKEHMDEVCSYQLLTSVRRMVLTLTQQNDESKEFVRFFHRQLGGILQDSLSKFVGRTLKDCGEDLLVEISEILFNELAFFRLMQDLDSNSSSTATIANSQARHKNHRRQSPNNNQVKREHRNNEVGLSKAETQALTNYGSGEDENEVEEMEEFEAEPQDVQTSLQASNDGVEQRVRTREVGSGNTSQKSDEEDFVKVEDLPMQLSVICEEALQKRIVEEQQNNNLSAEILNGNTDTLAGLVGNGHTLKEPETIGAQSA</sequence>
<feature type="compositionally biased region" description="Polar residues" evidence="2">
    <location>
        <begin position="1510"/>
        <end position="1520"/>
    </location>
</feature>
<feature type="region of interest" description="Disordered" evidence="2">
    <location>
        <begin position="864"/>
        <end position="990"/>
    </location>
</feature>
<feature type="region of interest" description="Disordered" evidence="2">
    <location>
        <begin position="1104"/>
        <end position="1132"/>
    </location>
</feature>
<feature type="compositionally biased region" description="Polar residues" evidence="2">
    <location>
        <begin position="346"/>
        <end position="355"/>
    </location>
</feature>
<feature type="region of interest" description="Disordered" evidence="2">
    <location>
        <begin position="380"/>
        <end position="422"/>
    </location>
</feature>
<feature type="domain" description="Pericentriolar material 1 protein C-terminal" evidence="3">
    <location>
        <begin position="1779"/>
        <end position="1833"/>
    </location>
</feature>
<feature type="region of interest" description="Disordered" evidence="2">
    <location>
        <begin position="41"/>
        <end position="88"/>
    </location>
</feature>
<dbReference type="Pfam" id="PF15717">
    <property type="entry name" value="PCM1_C"/>
    <property type="match status" value="2"/>
</dbReference>
<feature type="compositionally biased region" description="Low complexity" evidence="2">
    <location>
        <begin position="162"/>
        <end position="177"/>
    </location>
</feature>
<evidence type="ECO:0000313" key="4">
    <source>
        <dbReference type="Ensembl" id="ENSOKIP00005058746.1"/>
    </source>
</evidence>
<dbReference type="GeneTree" id="ENSGT00390000006641"/>
<feature type="region of interest" description="Disordered" evidence="2">
    <location>
        <begin position="333"/>
        <end position="355"/>
    </location>
</feature>
<dbReference type="GO" id="GO:0034454">
    <property type="term" value="P:microtubule anchoring at centrosome"/>
    <property type="evidence" value="ECO:0007669"/>
    <property type="project" value="InterPro"/>
</dbReference>
<feature type="region of interest" description="Disordered" evidence="2">
    <location>
        <begin position="159"/>
        <end position="223"/>
    </location>
</feature>
<feature type="compositionally biased region" description="Polar residues" evidence="2">
    <location>
        <begin position="572"/>
        <end position="581"/>
    </location>
</feature>
<feature type="region of interest" description="Disordered" evidence="2">
    <location>
        <begin position="1468"/>
        <end position="1522"/>
    </location>
</feature>
<feature type="region of interest" description="Disordered" evidence="2">
    <location>
        <begin position="560"/>
        <end position="581"/>
    </location>
</feature>
<feature type="coiled-coil region" evidence="1">
    <location>
        <begin position="501"/>
        <end position="528"/>
    </location>
</feature>
<feature type="compositionally biased region" description="Acidic residues" evidence="2">
    <location>
        <begin position="1745"/>
        <end position="1761"/>
    </location>
</feature>
<feature type="compositionally biased region" description="Low complexity" evidence="2">
    <location>
        <begin position="799"/>
        <end position="821"/>
    </location>
</feature>
<feature type="compositionally biased region" description="Polar residues" evidence="2">
    <location>
        <begin position="1163"/>
        <end position="1181"/>
    </location>
</feature>
<feature type="compositionally biased region" description="Polar residues" evidence="2">
    <location>
        <begin position="1734"/>
        <end position="1743"/>
    </location>
</feature>
<reference evidence="4" key="1">
    <citation type="submission" date="2025-08" db="UniProtKB">
        <authorList>
            <consortium name="Ensembl"/>
        </authorList>
    </citation>
    <scope>IDENTIFICATION</scope>
</reference>
<feature type="domain" description="Pericentriolar material 1 protein C-terminal" evidence="3">
    <location>
        <begin position="1385"/>
        <end position="1720"/>
    </location>
</feature>
<evidence type="ECO:0000256" key="1">
    <source>
        <dbReference type="SAM" id="Coils"/>
    </source>
</evidence>
<evidence type="ECO:0000256" key="2">
    <source>
        <dbReference type="SAM" id="MobiDB-lite"/>
    </source>
</evidence>
<keyword evidence="5" id="KW-1185">Reference proteome</keyword>
<feature type="region of interest" description="Disordered" evidence="2">
    <location>
        <begin position="1159"/>
        <end position="1193"/>
    </location>
</feature>
<feature type="compositionally biased region" description="Polar residues" evidence="2">
    <location>
        <begin position="1763"/>
        <end position="1774"/>
    </location>
</feature>
<organism evidence="4 5">
    <name type="scientific">Oncorhynchus kisutch</name>
    <name type="common">Coho salmon</name>
    <name type="synonym">Salmo kisutch</name>
    <dbReference type="NCBI Taxonomy" id="8019"/>
    <lineage>
        <taxon>Eukaryota</taxon>
        <taxon>Metazoa</taxon>
        <taxon>Chordata</taxon>
        <taxon>Craniata</taxon>
        <taxon>Vertebrata</taxon>
        <taxon>Euteleostomi</taxon>
        <taxon>Actinopterygii</taxon>
        <taxon>Neopterygii</taxon>
        <taxon>Teleostei</taxon>
        <taxon>Protacanthopterygii</taxon>
        <taxon>Salmoniformes</taxon>
        <taxon>Salmonidae</taxon>
        <taxon>Salmoninae</taxon>
        <taxon>Oncorhynchus</taxon>
    </lineage>
</organism>
<reference evidence="4" key="2">
    <citation type="submission" date="2025-09" db="UniProtKB">
        <authorList>
            <consortium name="Ensembl"/>
        </authorList>
    </citation>
    <scope>IDENTIFICATION</scope>
</reference>
<dbReference type="PANTHER" id="PTHR14164:SF12">
    <property type="entry name" value="PERICENTRIOLAR MATERIAL 1 PROTEIN"/>
    <property type="match status" value="1"/>
</dbReference>
<dbReference type="Proteomes" id="UP000694557">
    <property type="component" value="Unassembled WGS sequence"/>
</dbReference>
<dbReference type="InterPro" id="IPR031446">
    <property type="entry name" value="PCM1_C"/>
</dbReference>
<feature type="region of interest" description="Disordered" evidence="2">
    <location>
        <begin position="1280"/>
        <end position="1340"/>
    </location>
</feature>
<feature type="compositionally biased region" description="Low complexity" evidence="2">
    <location>
        <begin position="664"/>
        <end position="674"/>
    </location>
</feature>
<feature type="region of interest" description="Disordered" evidence="2">
    <location>
        <begin position="653"/>
        <end position="676"/>
    </location>
</feature>
<feature type="region of interest" description="Disordered" evidence="2">
    <location>
        <begin position="116"/>
        <end position="144"/>
    </location>
</feature>
<feature type="compositionally biased region" description="Polar residues" evidence="2">
    <location>
        <begin position="1468"/>
        <end position="1480"/>
    </location>
</feature>
<dbReference type="GO" id="GO:1905515">
    <property type="term" value="P:non-motile cilium assembly"/>
    <property type="evidence" value="ECO:0007669"/>
    <property type="project" value="TreeGrafter"/>
</dbReference>
<evidence type="ECO:0000313" key="5">
    <source>
        <dbReference type="Proteomes" id="UP000694557"/>
    </source>
</evidence>
<keyword evidence="1" id="KW-0175">Coiled coil</keyword>
<dbReference type="Ensembl" id="ENSOKIT00005062439.1">
    <property type="protein sequence ID" value="ENSOKIP00005058746.1"/>
    <property type="gene ID" value="ENSOKIG00005024941.1"/>
</dbReference>
<feature type="compositionally biased region" description="Basic and acidic residues" evidence="2">
    <location>
        <begin position="654"/>
        <end position="663"/>
    </location>
</feature>
<feature type="compositionally biased region" description="Polar residues" evidence="2">
    <location>
        <begin position="123"/>
        <end position="137"/>
    </location>
</feature>
<dbReference type="PANTHER" id="PTHR14164">
    <property type="entry name" value="PERICENTRIOLAR MATERIAL 1-RELATED"/>
    <property type="match status" value="1"/>
</dbReference>
<dbReference type="InterPro" id="IPR024138">
    <property type="entry name" value="Pericentriolar_Pcm1"/>
</dbReference>
<dbReference type="GO" id="GO:0036064">
    <property type="term" value="C:ciliary basal body"/>
    <property type="evidence" value="ECO:0007669"/>
    <property type="project" value="TreeGrafter"/>
</dbReference>
<feature type="region of interest" description="Disordered" evidence="2">
    <location>
        <begin position="799"/>
        <end position="822"/>
    </location>
</feature>
<evidence type="ECO:0000259" key="3">
    <source>
        <dbReference type="Pfam" id="PF15717"/>
    </source>
</evidence>
<name>A0A8C7HHU3_ONCKI</name>
<feature type="coiled-coil region" evidence="1">
    <location>
        <begin position="738"/>
        <end position="775"/>
    </location>
</feature>
<feature type="compositionally biased region" description="Low complexity" evidence="2">
    <location>
        <begin position="1104"/>
        <end position="1119"/>
    </location>
</feature>
<feature type="compositionally biased region" description="Polar residues" evidence="2">
    <location>
        <begin position="64"/>
        <end position="73"/>
    </location>
</feature>